<keyword evidence="3" id="KW-1185">Reference proteome</keyword>
<organism evidence="2 3">
    <name type="scientific">Cladonia borealis</name>
    <dbReference type="NCBI Taxonomy" id="184061"/>
    <lineage>
        <taxon>Eukaryota</taxon>
        <taxon>Fungi</taxon>
        <taxon>Dikarya</taxon>
        <taxon>Ascomycota</taxon>
        <taxon>Pezizomycotina</taxon>
        <taxon>Lecanoromycetes</taxon>
        <taxon>OSLEUM clade</taxon>
        <taxon>Lecanoromycetidae</taxon>
        <taxon>Lecanorales</taxon>
        <taxon>Lecanorineae</taxon>
        <taxon>Cladoniaceae</taxon>
        <taxon>Cladonia</taxon>
    </lineage>
</organism>
<dbReference type="Pfam" id="PF06985">
    <property type="entry name" value="HET"/>
    <property type="match status" value="1"/>
</dbReference>
<evidence type="ECO:0000313" key="2">
    <source>
        <dbReference type="EMBL" id="KAK0508761.1"/>
    </source>
</evidence>
<reference evidence="2" key="1">
    <citation type="submission" date="2023-03" db="EMBL/GenBank/DDBJ databases">
        <title>Complete genome of Cladonia borealis.</title>
        <authorList>
            <person name="Park H."/>
        </authorList>
    </citation>
    <scope>NUCLEOTIDE SEQUENCE</scope>
    <source>
        <strain evidence="2">ANT050790</strain>
    </source>
</reference>
<name>A0AA39QVS5_9LECA</name>
<dbReference type="Proteomes" id="UP001166286">
    <property type="component" value="Unassembled WGS sequence"/>
</dbReference>
<proteinExistence type="predicted"/>
<gene>
    <name evidence="2" type="ORF">JMJ35_009037</name>
</gene>
<comment type="caution">
    <text evidence="2">The sequence shown here is derived from an EMBL/GenBank/DDBJ whole genome shotgun (WGS) entry which is preliminary data.</text>
</comment>
<accession>A0AA39QVS5</accession>
<dbReference type="EMBL" id="JAFEKC020000020">
    <property type="protein sequence ID" value="KAK0508761.1"/>
    <property type="molecule type" value="Genomic_DNA"/>
</dbReference>
<dbReference type="AlphaFoldDB" id="A0AA39QVS5"/>
<dbReference type="PANTHER" id="PTHR33112:SF10">
    <property type="entry name" value="TOL"/>
    <property type="match status" value="1"/>
</dbReference>
<dbReference type="PANTHER" id="PTHR33112">
    <property type="entry name" value="DOMAIN PROTEIN, PUTATIVE-RELATED"/>
    <property type="match status" value="1"/>
</dbReference>
<evidence type="ECO:0000313" key="3">
    <source>
        <dbReference type="Proteomes" id="UP001166286"/>
    </source>
</evidence>
<sequence length="706" mass="80855">MSLSYYTLDQDFGGRIQFDKLCELCSKLFDSEAAWGIEPYYTIVNDRRYRFHHDIRTLERSADAGCHLCNLILSQINLPDLERMRKDLDEAFVSSCRQIGILIHRIEHYYKLQVNAWRRYDSPPSGYFAEFDHIKQQAWSKIAELDVNPEEQDYTNEERSTSYLNCSNATLLQIAQWMGECLTSHSKCFDIQTVTATRDILPLRLLDLAPALHPDLIKLEYTEPLPVHTVYATLSHCWGGHCKTSLTTSSLAKFQTGIHLNTLPRTFQEAVLLTRKLGIRYLWIDALCIVQDSHQDWSHQASLMGDFYANSSLTISATGSSDSDGGLYHSRSPLSVWPCRITAKWDCFPVDKLVLNRPGWAEERALEPLSTRGWAFQEWLLSKRTIHLSKDQVRWECHCLAASEVYPKGLEDHDIDFHGLPTKSVIKLLESEDASDLWRRIRTDYSEKHLTVATDKLTAFAGIARMVHKVLKSPKEDYVAGLWRPELMTELLWERHTPRKEVKVIRKDHLSQYIAPSWSWASIDGCIWYPLLEVYNEDQSGVYADIVEAKTFPQGDEYGPVNSGFLIIRGSLYYVELASSLDTSSKYRTREWKASFTQGLFSTHKWSSASLDNDSYTRSAPSTKDSFFFLPMRSTIRSSETFESKLIGLLLEKTGNGVHQYRRSGLLTLYGLVKDILVSCSNGLLPIDSHHDKNVDTSSLHTIEIV</sequence>
<evidence type="ECO:0000259" key="1">
    <source>
        <dbReference type="Pfam" id="PF06985"/>
    </source>
</evidence>
<protein>
    <recommendedName>
        <fullName evidence="1">Heterokaryon incompatibility domain-containing protein</fullName>
    </recommendedName>
</protein>
<dbReference type="InterPro" id="IPR010730">
    <property type="entry name" value="HET"/>
</dbReference>
<feature type="domain" description="Heterokaryon incompatibility" evidence="1">
    <location>
        <begin position="231"/>
        <end position="378"/>
    </location>
</feature>